<dbReference type="Proteomes" id="UP000186406">
    <property type="component" value="Unassembled WGS sequence"/>
</dbReference>
<dbReference type="RefSeq" id="WP_073625641.1">
    <property type="nucleotide sequence ID" value="NZ_FRXO01000001.1"/>
</dbReference>
<organism evidence="2 3">
    <name type="scientific">Pseudoxanthobacter soli DSM 19599</name>
    <dbReference type="NCBI Taxonomy" id="1123029"/>
    <lineage>
        <taxon>Bacteria</taxon>
        <taxon>Pseudomonadati</taxon>
        <taxon>Pseudomonadota</taxon>
        <taxon>Alphaproteobacteria</taxon>
        <taxon>Hyphomicrobiales</taxon>
        <taxon>Segnochrobactraceae</taxon>
        <taxon>Pseudoxanthobacter</taxon>
    </lineage>
</organism>
<sequence>MRLRITHETVYRYDSPIDRAIEILRLTPQNHHGQYVSDWRVDVSTDGRLTRIEDPFGNTTHSLSFEGPVETLVIQAGGEVVTNDTAGIVRGLRDKLPAAVFLRPTDYTAADEKVAALAAAMTAAANDPLDLLHRLNIDIHRRINLAPAIHAPARPATAVIADVDEPATPQDVAHLFIAVARHAGVPARYVSGYLHRPEAFRETDAGHAWAEAYVDGLGWIAFDPCLGICPMDAHVRVATGLDSIGAAPIRGARAGGGIESIAVNIVVEEITYGL</sequence>
<dbReference type="InterPro" id="IPR013589">
    <property type="entry name" value="Bac_transglu_N"/>
</dbReference>
<gene>
    <name evidence="2" type="ORF">SAMN02745172_00565</name>
</gene>
<dbReference type="PANTHER" id="PTHR33490">
    <property type="entry name" value="BLR5614 PROTEIN-RELATED"/>
    <property type="match status" value="1"/>
</dbReference>
<dbReference type="AlphaFoldDB" id="A0A1M7Z8I5"/>
<keyword evidence="3" id="KW-1185">Reference proteome</keyword>
<feature type="domain" description="Transglutaminase-like" evidence="1">
    <location>
        <begin position="160"/>
        <end position="226"/>
    </location>
</feature>
<accession>A0A1M7Z8I5</accession>
<name>A0A1M7Z8I5_9HYPH</name>
<dbReference type="Pfam" id="PF01841">
    <property type="entry name" value="Transglut_core"/>
    <property type="match status" value="1"/>
</dbReference>
<dbReference type="InterPro" id="IPR038765">
    <property type="entry name" value="Papain-like_cys_pep_sf"/>
</dbReference>
<keyword evidence="2" id="KW-0378">Hydrolase</keyword>
<proteinExistence type="predicted"/>
<dbReference type="Gene3D" id="3.10.620.30">
    <property type="match status" value="1"/>
</dbReference>
<evidence type="ECO:0000313" key="3">
    <source>
        <dbReference type="Proteomes" id="UP000186406"/>
    </source>
</evidence>
<dbReference type="EMBL" id="FRXO01000001">
    <property type="protein sequence ID" value="SHO61090.1"/>
    <property type="molecule type" value="Genomic_DNA"/>
</dbReference>
<evidence type="ECO:0000313" key="2">
    <source>
        <dbReference type="EMBL" id="SHO61090.1"/>
    </source>
</evidence>
<dbReference type="SMART" id="SM00460">
    <property type="entry name" value="TGc"/>
    <property type="match status" value="1"/>
</dbReference>
<reference evidence="2 3" key="1">
    <citation type="submission" date="2016-12" db="EMBL/GenBank/DDBJ databases">
        <authorList>
            <person name="Song W.-J."/>
            <person name="Kurnit D.M."/>
        </authorList>
    </citation>
    <scope>NUCLEOTIDE SEQUENCE [LARGE SCALE GENOMIC DNA]</scope>
    <source>
        <strain evidence="2 3">DSM 19599</strain>
    </source>
</reference>
<dbReference type="GO" id="GO:0008233">
    <property type="term" value="F:peptidase activity"/>
    <property type="evidence" value="ECO:0007669"/>
    <property type="project" value="UniProtKB-KW"/>
</dbReference>
<dbReference type="OrthoDB" id="9804023at2"/>
<keyword evidence="2" id="KW-0645">Protease</keyword>
<evidence type="ECO:0000259" key="1">
    <source>
        <dbReference type="SMART" id="SM00460"/>
    </source>
</evidence>
<dbReference type="InterPro" id="IPR002931">
    <property type="entry name" value="Transglutaminase-like"/>
</dbReference>
<dbReference type="Pfam" id="PF08379">
    <property type="entry name" value="Bact_transglu_N"/>
    <property type="match status" value="1"/>
</dbReference>
<dbReference type="PANTHER" id="PTHR33490:SF6">
    <property type="entry name" value="SLL1049 PROTEIN"/>
    <property type="match status" value="1"/>
</dbReference>
<protein>
    <submittedName>
        <fullName evidence="2">Transglutaminase-like enzyme, putative cysteine protease</fullName>
    </submittedName>
</protein>
<dbReference type="SUPFAM" id="SSF54001">
    <property type="entry name" value="Cysteine proteinases"/>
    <property type="match status" value="1"/>
</dbReference>
<dbReference type="GO" id="GO:0006508">
    <property type="term" value="P:proteolysis"/>
    <property type="evidence" value="ECO:0007669"/>
    <property type="project" value="UniProtKB-KW"/>
</dbReference>
<dbReference type="STRING" id="1123029.SAMN02745172_00565"/>